<evidence type="ECO:0000256" key="1">
    <source>
        <dbReference type="SAM" id="MobiDB-lite"/>
    </source>
</evidence>
<protein>
    <submittedName>
        <fullName evidence="2">Uncharacterized protein</fullName>
    </submittedName>
</protein>
<feature type="compositionally biased region" description="Low complexity" evidence="1">
    <location>
        <begin position="99"/>
        <end position="113"/>
    </location>
</feature>
<dbReference type="HOGENOM" id="CLU_728741_0_0_1"/>
<gene>
    <name evidence="2" type="ORF">NERG_00770</name>
</gene>
<feature type="region of interest" description="Disordered" evidence="1">
    <location>
        <begin position="99"/>
        <end position="124"/>
    </location>
</feature>
<accession>H8ZB21</accession>
<dbReference type="Proteomes" id="UP000005622">
    <property type="component" value="Unassembled WGS sequence"/>
</dbReference>
<dbReference type="AlphaFoldDB" id="H8ZB21"/>
<dbReference type="EMBL" id="JH604634">
    <property type="protein sequence ID" value="EHY66074.1"/>
    <property type="molecule type" value="Genomic_DNA"/>
</dbReference>
<proteinExistence type="predicted"/>
<sequence>MTELVSIPENELEAPERSSKIKGLRKRVRSVGRKAKAVCKVTVNAMRTQLNTVASIFTMCSANTVTEEIPDEVIYASAPSRNNSRVDLAEQPAETIASETAETGASETAETSAPVPAETGVSEPEPAPALAEVTEEPACIALAEPVTHTETTLVPVEAASAQEPAVPEETAEEETHLPKVAAKDDISVVFCLSEFIREIEDIVRNTSLMPCASYAPGIILFYLKQKRNHLHEQLKHIELAFHTTPDSASPTDMDQDVVKFLVAEALEPTECISHWLSSDEPLQAAYTDLYKTIIKTLFEENKQGTRTERTIVFYCQALKYIRTVLDLALQDVEQEPLDHLPAPHLFTDLLSNLSKPESVAALLEARVQQADAECNEDLDSEYIATDGEEEHNTTVVPDPAAMMETLMTSPLFQKQREMNILEGNIVEDFSHTSSPEMQKGMDAALSYIMQVGVATPIARCLSPKNI</sequence>
<dbReference type="STRING" id="944018.H8ZB21"/>
<name>H8ZB21_NEMA1</name>
<organism evidence="2">
    <name type="scientific">Nematocida ausubeli (strain ATCC PRA-371 / ERTm2)</name>
    <name type="common">Nematode killer fungus</name>
    <dbReference type="NCBI Taxonomy" id="1913371"/>
    <lineage>
        <taxon>Eukaryota</taxon>
        <taxon>Fungi</taxon>
        <taxon>Fungi incertae sedis</taxon>
        <taxon>Microsporidia</taxon>
        <taxon>Nematocida</taxon>
    </lineage>
</organism>
<reference evidence="2" key="1">
    <citation type="submission" date="2011-03" db="EMBL/GenBank/DDBJ databases">
        <title>The Genome Sequence of Nematocida sp1 strain ERTm2.</title>
        <authorList>
            <consortium name="The Broad Institute Genome Sequencing Platform"/>
            <consortium name="The Broad Institute Genome Sequencing Center for Infectious Disease"/>
            <person name="Cuomo C."/>
            <person name="Troemel E."/>
            <person name="Young S.K."/>
            <person name="Zeng Q."/>
            <person name="Gargeya S."/>
            <person name="Fitzgerald M."/>
            <person name="Haas B."/>
            <person name="Abouelleil A."/>
            <person name="Alvarado L."/>
            <person name="Arachchi H.M."/>
            <person name="Berlin A."/>
            <person name="Brown A."/>
            <person name="Chapman S.B."/>
            <person name="Chen Z."/>
            <person name="Dunbar C."/>
            <person name="Freedman E."/>
            <person name="Gearin G."/>
            <person name="Gellesch M."/>
            <person name="Goldberg J."/>
            <person name="Griggs A."/>
            <person name="Gujja S."/>
            <person name="Heilman E.R."/>
            <person name="Heiman D."/>
            <person name="Howarth C."/>
            <person name="Larson L."/>
            <person name="Lui A."/>
            <person name="MacDonald P.J.P."/>
            <person name="Mehta T."/>
            <person name="Montmayeur A."/>
            <person name="Murphy C."/>
            <person name="Neiman D."/>
            <person name="Pearson M."/>
            <person name="Priest M."/>
            <person name="Roberts A."/>
            <person name="Saif S."/>
            <person name="Shea T."/>
            <person name="Shenoy N."/>
            <person name="Sisk P."/>
            <person name="Stolte C."/>
            <person name="Sykes S."/>
            <person name="White J."/>
            <person name="Yandava C."/>
            <person name="Wortman J."/>
            <person name="Nusbaum C."/>
            <person name="Birren B."/>
        </authorList>
    </citation>
    <scope>NUCLEOTIDE SEQUENCE</scope>
    <source>
        <strain evidence="2">ERTm2</strain>
    </source>
</reference>
<evidence type="ECO:0000313" key="2">
    <source>
        <dbReference type="EMBL" id="EHY66074.1"/>
    </source>
</evidence>